<dbReference type="SUPFAM" id="SSF55120">
    <property type="entry name" value="Pseudouridine synthase"/>
    <property type="match status" value="1"/>
</dbReference>
<sequence>MNNDEPTSNGGLIRLRLDISYDGEYFNGWAKQEKLRTVQGELEKIFGFIFFAETPLTCAGRTDSGVHARGQVAHMDVPEDKWREIEAQGLYRLNRALADDVRVLAVEVADMDFDARFSALARTYSYRIADGAVGPLPLNRKSVLSWPDRLDDVAMKQASDLLLGEHDFTAFCRRREFATTIRTIQSFTWERTAEYLCATITADAFCHSMVRSLMGALTAVGEGRKPIEWPASMLDATVRASDVPVLPPHGLTLEFVRYPSQAELAARAADTKKRRQRPDYRESVHGSH</sequence>
<evidence type="ECO:0000313" key="6">
    <source>
        <dbReference type="EMBL" id="CAB4683651.1"/>
    </source>
</evidence>
<dbReference type="HAMAP" id="MF_00171">
    <property type="entry name" value="TruA"/>
    <property type="match status" value="1"/>
</dbReference>
<dbReference type="Gene3D" id="3.30.70.660">
    <property type="entry name" value="Pseudouridine synthase I, catalytic domain, C-terminal subdomain"/>
    <property type="match status" value="1"/>
</dbReference>
<dbReference type="CDD" id="cd02570">
    <property type="entry name" value="PseudoU_synth_EcTruA"/>
    <property type="match status" value="1"/>
</dbReference>
<keyword evidence="3" id="KW-0413">Isomerase</keyword>
<gene>
    <name evidence="6" type="ORF">UFOPK2342_01342</name>
    <name evidence="7" type="ORF">UFOPK2423_01247</name>
</gene>
<reference evidence="7" key="1">
    <citation type="submission" date="2020-05" db="EMBL/GenBank/DDBJ databases">
        <authorList>
            <person name="Chiriac C."/>
            <person name="Salcher M."/>
            <person name="Ghai R."/>
            <person name="Kavagutti S V."/>
        </authorList>
    </citation>
    <scope>NUCLEOTIDE SEQUENCE</scope>
</reference>
<feature type="domain" description="Pseudouridine synthase I TruA alpha/beta" evidence="5">
    <location>
        <begin position="158"/>
        <end position="259"/>
    </location>
</feature>
<dbReference type="GO" id="GO:0031119">
    <property type="term" value="P:tRNA pseudouridine synthesis"/>
    <property type="evidence" value="ECO:0007669"/>
    <property type="project" value="TreeGrafter"/>
</dbReference>
<dbReference type="AlphaFoldDB" id="A0A6J6PZ16"/>
<dbReference type="Gene3D" id="3.30.70.580">
    <property type="entry name" value="Pseudouridine synthase I, catalytic domain, N-terminal subdomain"/>
    <property type="match status" value="1"/>
</dbReference>
<dbReference type="EMBL" id="CAEZXB010000031">
    <property type="protein sequence ID" value="CAB4683651.1"/>
    <property type="molecule type" value="Genomic_DNA"/>
</dbReference>
<dbReference type="Pfam" id="PF01416">
    <property type="entry name" value="PseudoU_synth_1"/>
    <property type="match status" value="1"/>
</dbReference>
<evidence type="ECO:0000313" key="7">
    <source>
        <dbReference type="EMBL" id="CAB4702423.1"/>
    </source>
</evidence>
<dbReference type="NCBIfam" id="TIGR00071">
    <property type="entry name" value="hisT_truA"/>
    <property type="match status" value="1"/>
</dbReference>
<dbReference type="InterPro" id="IPR020103">
    <property type="entry name" value="PsdUridine_synth_cat_dom_sf"/>
</dbReference>
<feature type="region of interest" description="Disordered" evidence="4">
    <location>
        <begin position="266"/>
        <end position="288"/>
    </location>
</feature>
<evidence type="ECO:0000259" key="5">
    <source>
        <dbReference type="Pfam" id="PF01416"/>
    </source>
</evidence>
<proteinExistence type="inferred from homology"/>
<evidence type="ECO:0000256" key="1">
    <source>
        <dbReference type="ARBA" id="ARBA00009375"/>
    </source>
</evidence>
<accession>A0A6J6PZ16</accession>
<evidence type="ECO:0000256" key="3">
    <source>
        <dbReference type="ARBA" id="ARBA00023235"/>
    </source>
</evidence>
<organism evidence="7">
    <name type="scientific">freshwater metagenome</name>
    <dbReference type="NCBI Taxonomy" id="449393"/>
    <lineage>
        <taxon>unclassified sequences</taxon>
        <taxon>metagenomes</taxon>
        <taxon>ecological metagenomes</taxon>
    </lineage>
</organism>
<feature type="compositionally biased region" description="Basic and acidic residues" evidence="4">
    <location>
        <begin position="277"/>
        <end position="288"/>
    </location>
</feature>
<dbReference type="InterPro" id="IPR001406">
    <property type="entry name" value="PsdUridine_synth_TruA"/>
</dbReference>
<dbReference type="PANTHER" id="PTHR11142:SF0">
    <property type="entry name" value="TRNA PSEUDOURIDINE SYNTHASE-LIKE 1"/>
    <property type="match status" value="1"/>
</dbReference>
<dbReference type="GO" id="GO:0009982">
    <property type="term" value="F:pseudouridine synthase activity"/>
    <property type="evidence" value="ECO:0007669"/>
    <property type="project" value="InterPro"/>
</dbReference>
<dbReference type="FunFam" id="3.30.70.580:FF:000001">
    <property type="entry name" value="tRNA pseudouridine synthase A"/>
    <property type="match status" value="1"/>
</dbReference>
<protein>
    <submittedName>
        <fullName evidence="7">Unannotated protein</fullName>
    </submittedName>
</protein>
<dbReference type="GO" id="GO:0003723">
    <property type="term" value="F:RNA binding"/>
    <property type="evidence" value="ECO:0007669"/>
    <property type="project" value="InterPro"/>
</dbReference>
<keyword evidence="2" id="KW-0819">tRNA processing</keyword>
<dbReference type="InterPro" id="IPR020097">
    <property type="entry name" value="PsdUridine_synth_TruA_a/b_dom"/>
</dbReference>
<dbReference type="InterPro" id="IPR020094">
    <property type="entry name" value="TruA/RsuA/RluB/E/F_N"/>
</dbReference>
<dbReference type="PANTHER" id="PTHR11142">
    <property type="entry name" value="PSEUDOURIDYLATE SYNTHASE"/>
    <property type="match status" value="1"/>
</dbReference>
<dbReference type="InterPro" id="IPR020095">
    <property type="entry name" value="PsdUridine_synth_TruA_C"/>
</dbReference>
<dbReference type="EMBL" id="CAEZXN010000032">
    <property type="protein sequence ID" value="CAB4702423.1"/>
    <property type="molecule type" value="Genomic_DNA"/>
</dbReference>
<evidence type="ECO:0000256" key="4">
    <source>
        <dbReference type="SAM" id="MobiDB-lite"/>
    </source>
</evidence>
<comment type="similarity">
    <text evidence="1">Belongs to the tRNA pseudouridine synthase TruA family.</text>
</comment>
<dbReference type="PIRSF" id="PIRSF001430">
    <property type="entry name" value="tRNA_psdUrid_synth"/>
    <property type="match status" value="1"/>
</dbReference>
<evidence type="ECO:0000256" key="2">
    <source>
        <dbReference type="ARBA" id="ARBA00022694"/>
    </source>
</evidence>
<name>A0A6J6PZ16_9ZZZZ</name>